<gene>
    <name evidence="2" type="ORF">TRSC58_07524</name>
</gene>
<evidence type="ECO:0000313" key="2">
    <source>
        <dbReference type="EMBL" id="ESL04918.1"/>
    </source>
</evidence>
<evidence type="ECO:0000313" key="3">
    <source>
        <dbReference type="Proteomes" id="UP000031737"/>
    </source>
</evidence>
<protein>
    <submittedName>
        <fullName evidence="2">Uncharacterized protein</fullName>
    </submittedName>
</protein>
<name>A0A061IRK7_TRYRA</name>
<keyword evidence="3" id="KW-1185">Reference proteome</keyword>
<dbReference type="EMBL" id="AUPL01007979">
    <property type="protein sequence ID" value="ESL04918.1"/>
    <property type="molecule type" value="Genomic_DNA"/>
</dbReference>
<accession>A0A061IRK7</accession>
<feature type="region of interest" description="Disordered" evidence="1">
    <location>
        <begin position="91"/>
        <end position="123"/>
    </location>
</feature>
<reference evidence="2 3" key="1">
    <citation type="submission" date="2013-07" db="EMBL/GenBank/DDBJ databases">
        <authorList>
            <person name="Stoco P.H."/>
            <person name="Wagner G."/>
            <person name="Gerber A."/>
            <person name="Zaha A."/>
            <person name="Thompson C."/>
            <person name="Bartholomeu D.C."/>
            <person name="Luckemeyer D.D."/>
            <person name="Bahia D."/>
            <person name="Loreto E."/>
            <person name="Prestes E.B."/>
            <person name="Lima F.M."/>
            <person name="Rodrigues-Luiz G."/>
            <person name="Vallejo G.A."/>
            <person name="Filho J.F."/>
            <person name="Monteiro K.M."/>
            <person name="Tyler K.M."/>
            <person name="de Almeida L.G."/>
            <person name="Ortiz M.F."/>
            <person name="Siervo M.A."/>
            <person name="de Moraes M.H."/>
            <person name="Cunha O.L."/>
            <person name="Mendonca-Neto R."/>
            <person name="Silva R."/>
            <person name="Teixeira S.M."/>
            <person name="Murta S.M."/>
            <person name="Sincero T.C."/>
            <person name="Mendes T.A."/>
            <person name="Urmenyi T.P."/>
            <person name="Silva V.G."/>
            <person name="da Rocha W.D."/>
            <person name="Andersson B."/>
            <person name="Romanha A.J."/>
            <person name="Steindel M."/>
            <person name="de Vasconcelos A.T."/>
            <person name="Grisard E.C."/>
        </authorList>
    </citation>
    <scope>NUCLEOTIDE SEQUENCE [LARGE SCALE GENOMIC DNA]</scope>
    <source>
        <strain evidence="2 3">SC58</strain>
    </source>
</reference>
<feature type="compositionally biased region" description="Basic residues" evidence="1">
    <location>
        <begin position="18"/>
        <end position="27"/>
    </location>
</feature>
<sequence length="175" mass="18946">MGPPYSRHATSPLLASLKRGRKGGGNKRKVELTDWGGGGGGGVDAQMHTREGQGQRRCRREEAVLHAGLTPCAAYLWPLSALALPPVKYGRKDTKRPLRHPSAAEPESKKKKRKRCINGEADVRESTSWQRPASFQCEERACVACSCRSEAASPAAPSLLLSRQTRTGADTPMLA</sequence>
<comment type="caution">
    <text evidence="2">The sequence shown here is derived from an EMBL/GenBank/DDBJ whole genome shotgun (WGS) entry which is preliminary data.</text>
</comment>
<dbReference type="Proteomes" id="UP000031737">
    <property type="component" value="Unassembled WGS sequence"/>
</dbReference>
<proteinExistence type="predicted"/>
<evidence type="ECO:0000256" key="1">
    <source>
        <dbReference type="SAM" id="MobiDB-lite"/>
    </source>
</evidence>
<organism evidence="2 3">
    <name type="scientific">Trypanosoma rangeli SC58</name>
    <dbReference type="NCBI Taxonomy" id="429131"/>
    <lineage>
        <taxon>Eukaryota</taxon>
        <taxon>Discoba</taxon>
        <taxon>Euglenozoa</taxon>
        <taxon>Kinetoplastea</taxon>
        <taxon>Metakinetoplastina</taxon>
        <taxon>Trypanosomatida</taxon>
        <taxon>Trypanosomatidae</taxon>
        <taxon>Trypanosoma</taxon>
        <taxon>Herpetosoma</taxon>
    </lineage>
</organism>
<dbReference type="VEuPathDB" id="TriTrypDB:TRSC58_07524"/>
<dbReference type="AlphaFoldDB" id="A0A061IRK7"/>
<feature type="region of interest" description="Disordered" evidence="1">
    <location>
        <begin position="1"/>
        <end position="55"/>
    </location>
</feature>